<dbReference type="STRING" id="35608.A0A2U1K9W8"/>
<dbReference type="InterPro" id="IPR000092">
    <property type="entry name" value="Polyprenyl_synt"/>
</dbReference>
<dbReference type="GO" id="GO:0045337">
    <property type="term" value="P:farnesyl diphosphate biosynthetic process"/>
    <property type="evidence" value="ECO:0007669"/>
    <property type="project" value="TreeGrafter"/>
</dbReference>
<keyword evidence="7" id="KW-1185">Reference proteome</keyword>
<evidence type="ECO:0000313" key="6">
    <source>
        <dbReference type="EMBL" id="PWA25058.1"/>
    </source>
</evidence>
<proteinExistence type="inferred from homology"/>
<dbReference type="PANTHER" id="PTHR11525:SF0">
    <property type="entry name" value="FARNESYL PYROPHOSPHATE SYNTHASE"/>
    <property type="match status" value="1"/>
</dbReference>
<dbReference type="Proteomes" id="UP000245207">
    <property type="component" value="Unassembled WGS sequence"/>
</dbReference>
<sequence>MLDYNVPGGKLNRGLSVVDSYKLLKEEELTEDEVFLACTLGWCIEWENYGRKDQASVAKVKELYHTLNLQGVFEDYENKSHEKIIKSIETHPSKAVQEVLKSFLGKIYKRQK</sequence>
<dbReference type="Pfam" id="PF00348">
    <property type="entry name" value="polyprenyl_synt"/>
    <property type="match status" value="1"/>
</dbReference>
<evidence type="ECO:0000256" key="1">
    <source>
        <dbReference type="ARBA" id="ARBA00001946"/>
    </source>
</evidence>
<dbReference type="OrthoDB" id="1503616at2759"/>
<evidence type="ECO:0000256" key="5">
    <source>
        <dbReference type="ARBA" id="ARBA00022842"/>
    </source>
</evidence>
<dbReference type="InterPro" id="IPR039702">
    <property type="entry name" value="FPS1-like"/>
</dbReference>
<gene>
    <name evidence="6" type="ORF">CTI12_AA628520</name>
</gene>
<name>A0A2U1K9W8_ARTAN</name>
<comment type="similarity">
    <text evidence="2">Belongs to the FPP/GGPP synthase family.</text>
</comment>
<dbReference type="SUPFAM" id="SSF48576">
    <property type="entry name" value="Terpenoid synthases"/>
    <property type="match status" value="1"/>
</dbReference>
<evidence type="ECO:0000313" key="7">
    <source>
        <dbReference type="Proteomes" id="UP000245207"/>
    </source>
</evidence>
<dbReference type="GO" id="GO:0004337">
    <property type="term" value="F:(2E,6E)-farnesyl diphosphate synthase activity"/>
    <property type="evidence" value="ECO:0007669"/>
    <property type="project" value="TreeGrafter"/>
</dbReference>
<keyword evidence="5" id="KW-0460">Magnesium</keyword>
<reference evidence="6 7" key="1">
    <citation type="journal article" date="2018" name="Mol. Plant">
        <title>The genome of Artemisia annua provides insight into the evolution of Asteraceae family and artemisinin biosynthesis.</title>
        <authorList>
            <person name="Shen Q."/>
            <person name="Zhang L."/>
            <person name="Liao Z."/>
            <person name="Wang S."/>
            <person name="Yan T."/>
            <person name="Shi P."/>
            <person name="Liu M."/>
            <person name="Fu X."/>
            <person name="Pan Q."/>
            <person name="Wang Y."/>
            <person name="Lv Z."/>
            <person name="Lu X."/>
            <person name="Zhang F."/>
            <person name="Jiang W."/>
            <person name="Ma Y."/>
            <person name="Chen M."/>
            <person name="Hao X."/>
            <person name="Li L."/>
            <person name="Tang Y."/>
            <person name="Lv G."/>
            <person name="Zhou Y."/>
            <person name="Sun X."/>
            <person name="Brodelius P.E."/>
            <person name="Rose J.K.C."/>
            <person name="Tang K."/>
        </authorList>
    </citation>
    <scope>NUCLEOTIDE SEQUENCE [LARGE SCALE GENOMIC DNA]</scope>
    <source>
        <strain evidence="7">cv. Huhao1</strain>
        <tissue evidence="6">Leaf</tissue>
    </source>
</reference>
<evidence type="ECO:0000256" key="2">
    <source>
        <dbReference type="ARBA" id="ARBA00006706"/>
    </source>
</evidence>
<protein>
    <submittedName>
        <fullName evidence="6">Fanesyl diphosphate synthase 3</fullName>
    </submittedName>
</protein>
<dbReference type="GO" id="GO:0046872">
    <property type="term" value="F:metal ion binding"/>
    <property type="evidence" value="ECO:0007669"/>
    <property type="project" value="UniProtKB-KW"/>
</dbReference>
<evidence type="ECO:0000256" key="4">
    <source>
        <dbReference type="ARBA" id="ARBA00022723"/>
    </source>
</evidence>
<dbReference type="PANTHER" id="PTHR11525">
    <property type="entry name" value="FARNESYL-PYROPHOSPHATE SYNTHETASE"/>
    <property type="match status" value="1"/>
</dbReference>
<accession>A0A2U1K9W8</accession>
<evidence type="ECO:0000256" key="3">
    <source>
        <dbReference type="ARBA" id="ARBA00022679"/>
    </source>
</evidence>
<dbReference type="EMBL" id="PKPP01028889">
    <property type="protein sequence ID" value="PWA25058.1"/>
    <property type="molecule type" value="Genomic_DNA"/>
</dbReference>
<dbReference type="GO" id="GO:0004161">
    <property type="term" value="F:dimethylallyltranstransferase activity"/>
    <property type="evidence" value="ECO:0007669"/>
    <property type="project" value="TreeGrafter"/>
</dbReference>
<dbReference type="InterPro" id="IPR008949">
    <property type="entry name" value="Isoprenoid_synthase_dom_sf"/>
</dbReference>
<dbReference type="AlphaFoldDB" id="A0A2U1K9W8"/>
<dbReference type="Gene3D" id="1.10.600.10">
    <property type="entry name" value="Farnesyl Diphosphate Synthase"/>
    <property type="match status" value="2"/>
</dbReference>
<keyword evidence="3" id="KW-0808">Transferase</keyword>
<keyword evidence="4" id="KW-0479">Metal-binding</keyword>
<organism evidence="6 7">
    <name type="scientific">Artemisia annua</name>
    <name type="common">Sweet wormwood</name>
    <dbReference type="NCBI Taxonomy" id="35608"/>
    <lineage>
        <taxon>Eukaryota</taxon>
        <taxon>Viridiplantae</taxon>
        <taxon>Streptophyta</taxon>
        <taxon>Embryophyta</taxon>
        <taxon>Tracheophyta</taxon>
        <taxon>Spermatophyta</taxon>
        <taxon>Magnoliopsida</taxon>
        <taxon>eudicotyledons</taxon>
        <taxon>Gunneridae</taxon>
        <taxon>Pentapetalae</taxon>
        <taxon>asterids</taxon>
        <taxon>campanulids</taxon>
        <taxon>Asterales</taxon>
        <taxon>Asteraceae</taxon>
        <taxon>Asteroideae</taxon>
        <taxon>Anthemideae</taxon>
        <taxon>Artemisiinae</taxon>
        <taxon>Artemisia</taxon>
    </lineage>
</organism>
<dbReference type="GO" id="GO:0005737">
    <property type="term" value="C:cytoplasm"/>
    <property type="evidence" value="ECO:0007669"/>
    <property type="project" value="TreeGrafter"/>
</dbReference>
<comment type="cofactor">
    <cofactor evidence="1">
        <name>Mg(2+)</name>
        <dbReference type="ChEBI" id="CHEBI:18420"/>
    </cofactor>
</comment>
<comment type="caution">
    <text evidence="6">The sequence shown here is derived from an EMBL/GenBank/DDBJ whole genome shotgun (WGS) entry which is preliminary data.</text>
</comment>